<keyword evidence="6 10" id="KW-1133">Transmembrane helix</keyword>
<evidence type="ECO:0000256" key="1">
    <source>
        <dbReference type="ARBA" id="ARBA00004651"/>
    </source>
</evidence>
<evidence type="ECO:0000256" key="6">
    <source>
        <dbReference type="ARBA" id="ARBA00022989"/>
    </source>
</evidence>
<dbReference type="InterPro" id="IPR001708">
    <property type="entry name" value="YidC/ALB3/OXA1/COX18"/>
</dbReference>
<feature type="transmembrane region" description="Helical" evidence="10">
    <location>
        <begin position="35"/>
        <end position="54"/>
    </location>
</feature>
<sequence>MKRLKMKNKNRSDKFNYFSDAGSDKEKRKSLWKKIWYWTKIVLYTLLFGLSMTGCIQTMVIKTSSYSGAGTEYYTSYDKLSPNVTTLEPGKKDPKVDKDEKALETGEFKKIVVNDYANYHVNYRNHAELLKKLRQQAGEDVYGKYNSYSSSIQWYYDIHDENGKLKNDYEKFAVVKGNNDKYLFNMSESSIYQPIYTTYKDIKFIDPRFNLISLYNLIDPKDVSKGYELKVANLEKTYTEYETTKNKLKATLFSIATPDQIKLKNKLNGRDISNIDLSKQLYARDVLEFLYNKTFVEQVNGKDNYFVRRFKDTAENGGFSSSDYNDIFKKIVVDKSLTKLNQKQFDLLLEYSSILAEYFKNTGFTNKYDDTQFEERKLHTPKDNKTSEKIIKENAFLIPDTKLVYSHSEPFKPFVTWGDSWRHWGPFFGLFVYPISWLTGSIREKMPSLSGWSTIFVIIIAVIITRLFSLAITWKSQVNQSKQEDIKAKKAKIDAKYADFKGNKQMKMRHQQEIAALYKKNNINPLDAFLNVIISFPIFISMWRVIQSIPEMKSTVWLGMSFAATSWKRLFAGEWVYLGILVVALVVQFFSQFLPKLLTRKKFKERTTIEEEKALKKSNKTQNIVMIVFLFITLMFSCGVQVYWIFSGLWNIIQTVAIHYFKKSAYYRRKYINAVT</sequence>
<keyword evidence="4 9" id="KW-0812">Transmembrane</keyword>
<dbReference type="InterPro" id="IPR047196">
    <property type="entry name" value="YidC_ALB_C"/>
</dbReference>
<evidence type="ECO:0000256" key="9">
    <source>
        <dbReference type="RuleBase" id="RU003945"/>
    </source>
</evidence>
<comment type="subcellular location">
    <subcellularLocation>
        <location evidence="1">Cell membrane</location>
        <topology evidence="1">Multi-pass membrane protein</topology>
    </subcellularLocation>
    <subcellularLocation>
        <location evidence="9">Membrane</location>
        <topology evidence="9">Multi-pass membrane protein</topology>
    </subcellularLocation>
</comment>
<dbReference type="InterPro" id="IPR028055">
    <property type="entry name" value="YidC/Oxa/ALB_C"/>
</dbReference>
<proteinExistence type="inferred from homology"/>
<feature type="transmembrane region" description="Helical" evidence="10">
    <location>
        <begin position="451"/>
        <end position="474"/>
    </location>
</feature>
<dbReference type="RefSeq" id="WP_256553234.1">
    <property type="nucleotide sequence ID" value="NZ_CP101806.1"/>
</dbReference>
<keyword evidence="5" id="KW-0653">Protein transport</keyword>
<feature type="transmembrane region" description="Helical" evidence="10">
    <location>
        <begin position="624"/>
        <end position="646"/>
    </location>
</feature>
<feature type="transmembrane region" description="Helical" evidence="10">
    <location>
        <begin position="528"/>
        <end position="546"/>
    </location>
</feature>
<evidence type="ECO:0000256" key="5">
    <source>
        <dbReference type="ARBA" id="ARBA00022927"/>
    </source>
</evidence>
<keyword evidence="13" id="KW-1185">Reference proteome</keyword>
<dbReference type="NCBIfam" id="NF002567">
    <property type="entry name" value="PRK02201.1-2"/>
    <property type="match status" value="1"/>
</dbReference>
<evidence type="ECO:0000256" key="7">
    <source>
        <dbReference type="ARBA" id="ARBA00023136"/>
    </source>
</evidence>
<gene>
    <name evidence="12" type="primary">yidC</name>
    <name evidence="12" type="ORF">NPA07_00895</name>
</gene>
<name>A0ABY5J2D5_9BACT</name>
<keyword evidence="2" id="KW-0813">Transport</keyword>
<dbReference type="Proteomes" id="UP001058569">
    <property type="component" value="Chromosome"/>
</dbReference>
<feature type="transmembrane region" description="Helical" evidence="10">
    <location>
        <begin position="575"/>
        <end position="594"/>
    </location>
</feature>
<dbReference type="CDD" id="cd20070">
    <property type="entry name" value="5TM_YidC_Alb3"/>
    <property type="match status" value="1"/>
</dbReference>
<keyword evidence="8" id="KW-0143">Chaperone</keyword>
<evidence type="ECO:0000313" key="12">
    <source>
        <dbReference type="EMBL" id="UUD35418.1"/>
    </source>
</evidence>
<keyword evidence="7 10" id="KW-0472">Membrane</keyword>
<dbReference type="NCBIfam" id="TIGR03592">
    <property type="entry name" value="yidC_oxa1_cterm"/>
    <property type="match status" value="1"/>
</dbReference>
<dbReference type="PANTHER" id="PTHR12428:SF65">
    <property type="entry name" value="CYTOCHROME C OXIDASE ASSEMBLY PROTEIN COX18, MITOCHONDRIAL"/>
    <property type="match status" value="1"/>
</dbReference>
<evidence type="ECO:0000256" key="2">
    <source>
        <dbReference type="ARBA" id="ARBA00022448"/>
    </source>
</evidence>
<evidence type="ECO:0000256" key="3">
    <source>
        <dbReference type="ARBA" id="ARBA00022475"/>
    </source>
</evidence>
<evidence type="ECO:0000256" key="8">
    <source>
        <dbReference type="ARBA" id="ARBA00023186"/>
    </source>
</evidence>
<organism evidence="12 13">
    <name type="scientific">Mycoplasmopsis caviae</name>
    <dbReference type="NCBI Taxonomy" id="55603"/>
    <lineage>
        <taxon>Bacteria</taxon>
        <taxon>Bacillati</taxon>
        <taxon>Mycoplasmatota</taxon>
        <taxon>Mycoplasmoidales</taxon>
        <taxon>Metamycoplasmataceae</taxon>
        <taxon>Mycoplasmopsis</taxon>
    </lineage>
</organism>
<reference evidence="12" key="1">
    <citation type="submission" date="2022-07" db="EMBL/GenBank/DDBJ databases">
        <title>Complete genome of Mycoplasma caviae type strain G122.</title>
        <authorList>
            <person name="Spergser J."/>
        </authorList>
    </citation>
    <scope>NUCLEOTIDE SEQUENCE</scope>
    <source>
        <strain evidence="12">G122</strain>
    </source>
</reference>
<evidence type="ECO:0000256" key="4">
    <source>
        <dbReference type="ARBA" id="ARBA00022692"/>
    </source>
</evidence>
<dbReference type="PANTHER" id="PTHR12428">
    <property type="entry name" value="OXA1"/>
    <property type="match status" value="1"/>
</dbReference>
<evidence type="ECO:0000256" key="10">
    <source>
        <dbReference type="SAM" id="Phobius"/>
    </source>
</evidence>
<comment type="similarity">
    <text evidence="9">Belongs to the OXA1/ALB3/YidC family.</text>
</comment>
<evidence type="ECO:0000313" key="13">
    <source>
        <dbReference type="Proteomes" id="UP001058569"/>
    </source>
</evidence>
<feature type="domain" description="Membrane insertase YidC/Oxa/ALB C-terminal" evidence="11">
    <location>
        <begin position="456"/>
        <end position="659"/>
    </location>
</feature>
<protein>
    <submittedName>
        <fullName evidence="12">Membrane protein insertase YidC</fullName>
    </submittedName>
</protein>
<keyword evidence="3" id="KW-1003">Cell membrane</keyword>
<evidence type="ECO:0000259" key="11">
    <source>
        <dbReference type="Pfam" id="PF02096"/>
    </source>
</evidence>
<dbReference type="EMBL" id="CP101806">
    <property type="protein sequence ID" value="UUD35418.1"/>
    <property type="molecule type" value="Genomic_DNA"/>
</dbReference>
<accession>A0ABY5J2D5</accession>
<dbReference type="Pfam" id="PF02096">
    <property type="entry name" value="60KD_IMP"/>
    <property type="match status" value="1"/>
</dbReference>